<evidence type="ECO:0008006" key="4">
    <source>
        <dbReference type="Google" id="ProtNLM"/>
    </source>
</evidence>
<dbReference type="Proteomes" id="UP000242715">
    <property type="component" value="Unassembled WGS sequence"/>
</dbReference>
<feature type="region of interest" description="Disordered" evidence="1">
    <location>
        <begin position="273"/>
        <end position="384"/>
    </location>
</feature>
<name>A0A2Z6NSG8_TRISU</name>
<dbReference type="EMBL" id="DF974286">
    <property type="protein sequence ID" value="GAU47138.1"/>
    <property type="molecule type" value="Genomic_DNA"/>
</dbReference>
<protein>
    <recommendedName>
        <fullName evidence="4">Retrotransposon gag domain-containing protein</fullName>
    </recommendedName>
</protein>
<keyword evidence="3" id="KW-1185">Reference proteome</keyword>
<proteinExistence type="predicted"/>
<feature type="non-terminal residue" evidence="2">
    <location>
        <position position="728"/>
    </location>
</feature>
<evidence type="ECO:0000313" key="2">
    <source>
        <dbReference type="EMBL" id="GAU47138.1"/>
    </source>
</evidence>
<feature type="compositionally biased region" description="Basic and acidic residues" evidence="1">
    <location>
        <begin position="664"/>
        <end position="687"/>
    </location>
</feature>
<feature type="region of interest" description="Disordered" evidence="1">
    <location>
        <begin position="153"/>
        <end position="207"/>
    </location>
</feature>
<dbReference type="AlphaFoldDB" id="A0A2Z6NSG8"/>
<feature type="compositionally biased region" description="Basic and acidic residues" evidence="1">
    <location>
        <begin position="354"/>
        <end position="372"/>
    </location>
</feature>
<dbReference type="OrthoDB" id="1421977at2759"/>
<feature type="region of interest" description="Disordered" evidence="1">
    <location>
        <begin position="544"/>
        <end position="588"/>
    </location>
</feature>
<accession>A0A2Z6NSG8</accession>
<feature type="compositionally biased region" description="Basic and acidic residues" evidence="1">
    <location>
        <begin position="273"/>
        <end position="282"/>
    </location>
</feature>
<feature type="compositionally biased region" description="Basic and acidic residues" evidence="1">
    <location>
        <begin position="544"/>
        <end position="579"/>
    </location>
</feature>
<reference evidence="3" key="1">
    <citation type="journal article" date="2017" name="Front. Plant Sci.">
        <title>Climate Clever Clovers: New Paradigm to Reduce the Environmental Footprint of Ruminants by Breeding Low Methanogenic Forages Utilizing Haplotype Variation.</title>
        <authorList>
            <person name="Kaur P."/>
            <person name="Appels R."/>
            <person name="Bayer P.E."/>
            <person name="Keeble-Gagnere G."/>
            <person name="Wang J."/>
            <person name="Hirakawa H."/>
            <person name="Shirasawa K."/>
            <person name="Vercoe P."/>
            <person name="Stefanova K."/>
            <person name="Durmic Z."/>
            <person name="Nichols P."/>
            <person name="Revell C."/>
            <person name="Isobe S.N."/>
            <person name="Edwards D."/>
            <person name="Erskine W."/>
        </authorList>
    </citation>
    <scope>NUCLEOTIDE SEQUENCE [LARGE SCALE GENOMIC DNA]</scope>
    <source>
        <strain evidence="3">cv. Daliak</strain>
    </source>
</reference>
<dbReference type="PANTHER" id="PTHR33223:SF10">
    <property type="entry name" value="AMINOTRANSFERASE-LIKE PLANT MOBILE DOMAIN-CONTAINING PROTEIN"/>
    <property type="match status" value="1"/>
</dbReference>
<feature type="compositionally biased region" description="Basic and acidic residues" evidence="1">
    <location>
        <begin position="186"/>
        <end position="207"/>
    </location>
</feature>
<evidence type="ECO:0000313" key="3">
    <source>
        <dbReference type="Proteomes" id="UP000242715"/>
    </source>
</evidence>
<evidence type="ECO:0000256" key="1">
    <source>
        <dbReference type="SAM" id="MobiDB-lite"/>
    </source>
</evidence>
<dbReference type="PANTHER" id="PTHR33223">
    <property type="entry name" value="CCHC-TYPE DOMAIN-CONTAINING PROTEIN"/>
    <property type="match status" value="1"/>
</dbReference>
<feature type="compositionally biased region" description="Basic and acidic residues" evidence="1">
    <location>
        <begin position="163"/>
        <end position="173"/>
    </location>
</feature>
<organism evidence="2 3">
    <name type="scientific">Trifolium subterraneum</name>
    <name type="common">Subterranean clover</name>
    <dbReference type="NCBI Taxonomy" id="3900"/>
    <lineage>
        <taxon>Eukaryota</taxon>
        <taxon>Viridiplantae</taxon>
        <taxon>Streptophyta</taxon>
        <taxon>Embryophyta</taxon>
        <taxon>Tracheophyta</taxon>
        <taxon>Spermatophyta</taxon>
        <taxon>Magnoliopsida</taxon>
        <taxon>eudicotyledons</taxon>
        <taxon>Gunneridae</taxon>
        <taxon>Pentapetalae</taxon>
        <taxon>rosids</taxon>
        <taxon>fabids</taxon>
        <taxon>Fabales</taxon>
        <taxon>Fabaceae</taxon>
        <taxon>Papilionoideae</taxon>
        <taxon>50 kb inversion clade</taxon>
        <taxon>NPAAA clade</taxon>
        <taxon>Hologalegina</taxon>
        <taxon>IRL clade</taxon>
        <taxon>Trifolieae</taxon>
        <taxon>Trifolium</taxon>
    </lineage>
</organism>
<sequence length="728" mass="83235">MNPLSSSTPPRIVEPLQQDNCRQQLPLYSRSYPVSLSYRAANHGPLGRPLAQRWGQLYKLSLTGEQGTQFSFSALTPSLFSVSLSVSDLGIRAPAEVLPIFSSFLQERKIKTNFPTTIIMASASNTNNDDVNNNNVDVAPPFTLNAGGPVLMPLDGNDQPILETDHRDGRETSPESDDEDAVQFLSERKRGSSRKSRQENRQRILNRTPRELRKTLLCSTPCARLSRLLTSRTIVSWRWKTASDKFWGISNPLLPRGELNAQNLHLLAEQGRAKEDLAERSESPPARRAGTSQRRPVLERVQPQVQKRNRTPPREDSVARTNKRGKAAALFEQRPRSPPRRKEILLGGMAQGSRGDDHQNRRDNSPRREETPTHSPGWSDDEVYKGPLSRQIMDLELPRALQKPPQLGKHQVQDFSDHTGRRCHGLVQKLAPGIHHLLEGLVQAVYQSLYRFPETSEDGSKLGSCVRQGPNKTLRSYIERFNKEAVQVDVTDDMKKYLMRKNLRDGTKFKEMVAIEKPATWDEILHKAQAYMQFEEETMADAMRYPRTEDNRPPREHDNRNGDKRNGDRRGRDKSREPRGPPSQFTNYTPLLVPREIVLAECAASDFKNAGIRFPKSTPFKPGQDRSRYCAYHKTYGHLTEDCIQLKDAIEILIRNGKLKDYVKRKENPRQEKKREDTPEDEPRASGEKNVALAVWRPEDFYVPKHIKDTYEHPILNEWENFAETMVI</sequence>
<feature type="region of interest" description="Disordered" evidence="1">
    <location>
        <begin position="664"/>
        <end position="689"/>
    </location>
</feature>
<gene>
    <name evidence="2" type="ORF">TSUD_379150</name>
</gene>